<dbReference type="PANTHER" id="PTHR30441:SF4">
    <property type="entry name" value="PROTEIN ASMA"/>
    <property type="match status" value="1"/>
</dbReference>
<keyword evidence="1" id="KW-0812">Transmembrane</keyword>
<dbReference type="GO" id="GO:0005886">
    <property type="term" value="C:plasma membrane"/>
    <property type="evidence" value="ECO:0007669"/>
    <property type="project" value="TreeGrafter"/>
</dbReference>
<dbReference type="RefSeq" id="WP_214359837.1">
    <property type="nucleotide sequence ID" value="NZ_JAEKFT010000002.1"/>
</dbReference>
<keyword evidence="3" id="KW-1185">Reference proteome</keyword>
<name>A0A944HA07_DENI1</name>
<gene>
    <name evidence="2" type="ORF">I8J34_02745</name>
</gene>
<dbReference type="AlphaFoldDB" id="A0A944HA07"/>
<evidence type="ECO:0008006" key="4">
    <source>
        <dbReference type="Google" id="ProtNLM"/>
    </source>
</evidence>
<organism evidence="2 3">
    <name type="scientific">Denitromonas iodatirespirans</name>
    <dbReference type="NCBI Taxonomy" id="2795389"/>
    <lineage>
        <taxon>Bacteria</taxon>
        <taxon>Pseudomonadati</taxon>
        <taxon>Pseudomonadota</taxon>
        <taxon>Betaproteobacteria</taxon>
        <taxon>Rhodocyclales</taxon>
        <taxon>Zoogloeaceae</taxon>
        <taxon>Denitromonas</taxon>
    </lineage>
</organism>
<dbReference type="GO" id="GO:0090313">
    <property type="term" value="P:regulation of protein targeting to membrane"/>
    <property type="evidence" value="ECO:0007669"/>
    <property type="project" value="TreeGrafter"/>
</dbReference>
<evidence type="ECO:0000256" key="1">
    <source>
        <dbReference type="SAM" id="Phobius"/>
    </source>
</evidence>
<evidence type="ECO:0000313" key="2">
    <source>
        <dbReference type="EMBL" id="MBT0960082.1"/>
    </source>
</evidence>
<reference evidence="3" key="1">
    <citation type="journal article" date="2022" name="ISME J.">
        <title>Genetic and phylogenetic analysis of dissimilatory iodate-reducing bacteria identifies potential niches across the world's oceans.</title>
        <authorList>
            <person name="Reyes-Umana V."/>
            <person name="Henning Z."/>
            <person name="Lee K."/>
            <person name="Barnum T.P."/>
            <person name="Coates J.D."/>
        </authorList>
    </citation>
    <scope>NUCLEOTIDE SEQUENCE [LARGE SCALE GENOMIC DNA]</scope>
    <source>
        <strain evidence="3">IR12</strain>
    </source>
</reference>
<proteinExistence type="predicted"/>
<accession>A0A944HA07</accession>
<comment type="caution">
    <text evidence="2">The sequence shown here is derived from an EMBL/GenBank/DDBJ whole genome shotgun (WGS) entry which is preliminary data.</text>
</comment>
<protein>
    <recommendedName>
        <fullName evidence="4">AsmA family protein</fullName>
    </recommendedName>
</protein>
<dbReference type="Proteomes" id="UP000694660">
    <property type="component" value="Unassembled WGS sequence"/>
</dbReference>
<evidence type="ECO:0000313" key="3">
    <source>
        <dbReference type="Proteomes" id="UP000694660"/>
    </source>
</evidence>
<dbReference type="PANTHER" id="PTHR30441">
    <property type="entry name" value="DUF748 DOMAIN-CONTAINING PROTEIN"/>
    <property type="match status" value="1"/>
</dbReference>
<dbReference type="InterPro" id="IPR052894">
    <property type="entry name" value="AsmA-related"/>
</dbReference>
<sequence length="476" mass="51003">MTVPKRPRRRSLRILLLVAGVLLVCVVTLWQFADRWLAQTLAVQVNAHVAGHLRIDGPVSLQVFPPRLALADVSWRGPGETPSRLQIDHLAMASDWTGKDGTRPLSVDLDGVRGQLRQQADGRWQVPAPAGETAGSGMPLRLARLDLSDMRMALLGHGTPPATLRVERAQVTESPGSWQATVDGGAAQADTQLDGRLTATLQTTPTGPQLADVTAHLAGAVGATRIDRLTLTLASARQTPDGAFRADGLAAELQAQQGTQQLRLSTRAATAAHADARSELLGTHIQATLTPAGPAESATATLDGADLQLAAGHLTATGTLQLATTLPAGPVDLAADAMQLTADLAARRVEARSPSLHVHLPDPAKPGAQLRLDAEMAGHWDMDARRGAGTVSAQVERSRLDGQWHVDLDNARWLAVQARVDRLNLDRWRPPSRPSSEPLPLDAWRDWPVQLDLQVGRLRMEGIDARDTRLRINTSP</sequence>
<dbReference type="EMBL" id="JAEKFT010000002">
    <property type="protein sequence ID" value="MBT0960082.1"/>
    <property type="molecule type" value="Genomic_DNA"/>
</dbReference>
<feature type="transmembrane region" description="Helical" evidence="1">
    <location>
        <begin position="12"/>
        <end position="33"/>
    </location>
</feature>
<keyword evidence="1" id="KW-0472">Membrane</keyword>
<keyword evidence="1" id="KW-1133">Transmembrane helix</keyword>